<dbReference type="RefSeq" id="WP_013544782.1">
    <property type="nucleotide sequence ID" value="NC_014932.1"/>
</dbReference>
<dbReference type="Gene3D" id="3.30.1370.70">
    <property type="entry name" value="Scaffold protein Nfu/NifU, N-terminal domain"/>
    <property type="match status" value="1"/>
</dbReference>
<dbReference type="PANTHER" id="PTHR11178">
    <property type="entry name" value="IRON-SULFUR CLUSTER SCAFFOLD PROTEIN NFU-RELATED"/>
    <property type="match status" value="1"/>
</dbReference>
<dbReference type="InterPro" id="IPR014824">
    <property type="entry name" value="Nfu/NifU_N"/>
</dbReference>
<dbReference type="Gene3D" id="3.30.300.130">
    <property type="entry name" value="Fe-S cluster assembly (FSCA)"/>
    <property type="match status" value="1"/>
</dbReference>
<feature type="domain" description="Scaffold protein Nfu/NifU N-terminal" evidence="2">
    <location>
        <begin position="3"/>
        <end position="89"/>
    </location>
</feature>
<keyword evidence="4" id="KW-1185">Reference proteome</keyword>
<dbReference type="eggNOG" id="COG0694">
    <property type="taxonomic scope" value="Bacteria"/>
</dbReference>
<dbReference type="SUPFAM" id="SSF110836">
    <property type="entry name" value="Hypothetical protein SAV1430"/>
    <property type="match status" value="1"/>
</dbReference>
<dbReference type="SUPFAM" id="SSF117916">
    <property type="entry name" value="Fe-S cluster assembly (FSCA) domain-like"/>
    <property type="match status" value="1"/>
</dbReference>
<evidence type="ECO:0000256" key="1">
    <source>
        <dbReference type="ARBA" id="ARBA00006420"/>
    </source>
</evidence>
<protein>
    <submittedName>
        <fullName evidence="3">NifU-related protein</fullName>
    </submittedName>
</protein>
<evidence type="ECO:0000259" key="2">
    <source>
        <dbReference type="SMART" id="SM00932"/>
    </source>
</evidence>
<name>E6YGY0_BARC7</name>
<reference evidence="4" key="1">
    <citation type="submission" date="2009-11" db="EMBL/GenBank/DDBJ databases">
        <title>Genome sequencing of Bartonella species and comparative genomics.</title>
        <authorList>
            <person name="Engel P."/>
            <person name="Salzburger W."/>
            <person name="Marius L."/>
            <person name="Chao-Chin C."/>
            <person name="Soichi M."/>
            <person name="Christa L."/>
            <person name="Alexandra C."/>
            <person name="Aurelie L."/>
            <person name="Claudine M."/>
            <person name="Stephan S.C."/>
            <person name="Christoph D."/>
        </authorList>
    </citation>
    <scope>NUCLEOTIDE SEQUENCE [LARGE SCALE GENOMIC DNA]</scope>
    <source>
        <strain evidence="4">CIP 104772 / 73</strain>
    </source>
</reference>
<dbReference type="InterPro" id="IPR036498">
    <property type="entry name" value="Nfu/NifU_N_sf"/>
</dbReference>
<reference evidence="3 4" key="2">
    <citation type="journal article" date="2011" name="PLoS Genet.">
        <title>Parallel evolution of a type IV secretion system in radiating lineages of the host-restricted bacterial pathogen Bartonella.</title>
        <authorList>
            <person name="Engel P."/>
            <person name="Salzburger W."/>
            <person name="Liesch M."/>
            <person name="Chang C.C."/>
            <person name="Maruyama S."/>
            <person name="Lanz C."/>
            <person name="Calteau A."/>
            <person name="Lajus A."/>
            <person name="Medigue C."/>
            <person name="Schuster S.C."/>
            <person name="Dehio C."/>
        </authorList>
    </citation>
    <scope>NUCLEOTIDE SEQUENCE [LARGE SCALE GENOMIC DNA]</scope>
    <source>
        <strain evidence="4">CIP 104772 / 73</strain>
    </source>
</reference>
<dbReference type="GO" id="GO:0051536">
    <property type="term" value="F:iron-sulfur cluster binding"/>
    <property type="evidence" value="ECO:0007669"/>
    <property type="project" value="InterPro"/>
</dbReference>
<dbReference type="OrthoDB" id="9796965at2"/>
<dbReference type="PIRSF" id="PIRSF036773">
    <property type="entry name" value="HIRIP5"/>
    <property type="match status" value="1"/>
</dbReference>
<gene>
    <name evidence="3" type="ordered locus">BARCL_0437</name>
</gene>
<evidence type="ECO:0000313" key="4">
    <source>
        <dbReference type="Proteomes" id="UP000009101"/>
    </source>
</evidence>
<sequence>MFIQTESTPNPTTLKFLPGCIVLPQGVLEFYNREEAAKNSPLAAKLFNIPNVKSVFLGYDFITITKNDGEWQHLKPAILGTIMEHFLSNDPVITTNVITQTEAHMLDKEFFDEKDADIVVVIKELLETRIRPAVANDGGDITFCGFENGIVYLNMRGACAGCPSSTATLKHGIENLLRHFIPEVLGVEAMPQKATL</sequence>
<dbReference type="KEGG" id="bcd:BARCL_0437"/>
<organism evidence="3 4">
    <name type="scientific">Bartonella clarridgeiae (strain CCUG 45776 / CIP 104772 / 73)</name>
    <dbReference type="NCBI Taxonomy" id="696125"/>
    <lineage>
        <taxon>Bacteria</taxon>
        <taxon>Pseudomonadati</taxon>
        <taxon>Pseudomonadota</taxon>
        <taxon>Alphaproteobacteria</taxon>
        <taxon>Hyphomicrobiales</taxon>
        <taxon>Bartonellaceae</taxon>
        <taxon>Bartonella</taxon>
    </lineage>
</organism>
<dbReference type="Pfam" id="PF01106">
    <property type="entry name" value="NifU"/>
    <property type="match status" value="1"/>
</dbReference>
<dbReference type="InterPro" id="IPR035433">
    <property type="entry name" value="NFU1-like"/>
</dbReference>
<dbReference type="FunFam" id="3.30.300.130:FF:000001">
    <property type="entry name" value="NFU1 iron-sulfur cluster scaffold"/>
    <property type="match status" value="1"/>
</dbReference>
<dbReference type="EMBL" id="FN645454">
    <property type="protein sequence ID" value="CBI76118.1"/>
    <property type="molecule type" value="Genomic_DNA"/>
</dbReference>
<dbReference type="InterPro" id="IPR001075">
    <property type="entry name" value="NIF_FeS_clus_asmbl_NifU_C"/>
</dbReference>
<evidence type="ECO:0000313" key="3">
    <source>
        <dbReference type="EMBL" id="CBI76118.1"/>
    </source>
</evidence>
<dbReference type="InterPro" id="IPR034904">
    <property type="entry name" value="FSCA_dom_sf"/>
</dbReference>
<dbReference type="HOGENOM" id="CLU_060555_0_2_5"/>
<dbReference type="SMART" id="SM00932">
    <property type="entry name" value="Nfu_N"/>
    <property type="match status" value="1"/>
</dbReference>
<dbReference type="AlphaFoldDB" id="E6YGY0"/>
<proteinExistence type="inferred from homology"/>
<dbReference type="STRING" id="696125.BARCL_0437"/>
<dbReference type="GO" id="GO:0005506">
    <property type="term" value="F:iron ion binding"/>
    <property type="evidence" value="ECO:0007669"/>
    <property type="project" value="InterPro"/>
</dbReference>
<dbReference type="Pfam" id="PF08712">
    <property type="entry name" value="Nfu_N"/>
    <property type="match status" value="1"/>
</dbReference>
<dbReference type="GO" id="GO:0016226">
    <property type="term" value="P:iron-sulfur cluster assembly"/>
    <property type="evidence" value="ECO:0007669"/>
    <property type="project" value="InterPro"/>
</dbReference>
<accession>E6YGY0</accession>
<dbReference type="Proteomes" id="UP000009101">
    <property type="component" value="Chromosome"/>
</dbReference>
<comment type="similarity">
    <text evidence="1">Belongs to the NifU family.</text>
</comment>
<dbReference type="PANTHER" id="PTHR11178:SF1">
    <property type="entry name" value="NFU1 IRON-SULFUR CLUSTER SCAFFOLD HOMOLOG, MITOCHONDRIAL"/>
    <property type="match status" value="1"/>
</dbReference>